<protein>
    <submittedName>
        <fullName evidence="2">HAD domain ookinete protein, putative (HADO)</fullName>
    </submittedName>
</protein>
<dbReference type="PANTHER" id="PTHR38899:SF1">
    <property type="entry name" value="PROTEIN KINASE"/>
    <property type="match status" value="1"/>
</dbReference>
<accession>A0A1A8WZL0</accession>
<dbReference type="AlphaFoldDB" id="A0A1A8WZL0"/>
<sequence>MFLFLKLVNKDLSRTKRGKVEHNRGEADKNSTKERKEKSYRAEADKNSSEQRQINKVPYNRTENRGKERKRSVKNNQQKEIYNNTFEHLRVHTYLCIIEITHLLKCCIKVEMEKIRNIYSTGNTVNPDIHLTDVHAGDAKKVKNENGKTCPIKTSNSDSTGSCSGKSSSYENANSCTVANVNSCTVANVNSCTVANVNSCTVANVNSCTVGNGNNCTVGNGNNCTVGNGNNCTVGNGNNFSVGNGNNCIVGYGNNCSVVNGNNFSVGIANNCTVVNGNNCSVANGSNCSVVNGNNYSVANENNYSVANENNYSVANGNNYSVTNGNNCSVVNGNNCSVVNGNNYSVANGNNYSVGIANNCSVGIVNNCNCNCNCSRGGNLYLARVGREGHTKAFICKRLIVFDYDDTILPTSWITVKMKLSLYDVIPENIKQLFTKLSDVVINTLSLCLTQGKLVIVTNASLEWLINSAKKFLPLVWSFIMYNNIRIISARDRLINSLIDPKDWKKVIFYQIINEILSPYLYNTSFICFIYSVGDGNDERNACFFISQLNQYSSCIFKSLKFLAEPTCQKLIAEHELFYYFFNSTNNISSPDDTSCTSLPSISSLPSQKSNSEVLFVVVVIFYVHTLNNFCKREKRREENGEEREREGGMVMIFSVLKEDEVKKTKMTSVVWH</sequence>
<feature type="region of interest" description="Disordered" evidence="1">
    <location>
        <begin position="16"/>
        <end position="76"/>
    </location>
</feature>
<evidence type="ECO:0000313" key="2">
    <source>
        <dbReference type="EMBL" id="SBS97318.1"/>
    </source>
</evidence>
<evidence type="ECO:0000313" key="3">
    <source>
        <dbReference type="Proteomes" id="UP000078546"/>
    </source>
</evidence>
<proteinExistence type="predicted"/>
<dbReference type="Proteomes" id="UP000078546">
    <property type="component" value="Unassembled WGS sequence"/>
</dbReference>
<dbReference type="EMBL" id="FLQV01000686">
    <property type="protein sequence ID" value="SBS97318.1"/>
    <property type="molecule type" value="Genomic_DNA"/>
</dbReference>
<dbReference type="SUPFAM" id="SSF56784">
    <property type="entry name" value="HAD-like"/>
    <property type="match status" value="1"/>
</dbReference>
<evidence type="ECO:0000256" key="1">
    <source>
        <dbReference type="SAM" id="MobiDB-lite"/>
    </source>
</evidence>
<gene>
    <name evidence="2" type="ORF">POVCU1_037230</name>
</gene>
<dbReference type="InterPro" id="IPR036412">
    <property type="entry name" value="HAD-like_sf"/>
</dbReference>
<organism evidence="2 3">
    <name type="scientific">Plasmodium ovale curtisi</name>
    <dbReference type="NCBI Taxonomy" id="864141"/>
    <lineage>
        <taxon>Eukaryota</taxon>
        <taxon>Sar</taxon>
        <taxon>Alveolata</taxon>
        <taxon>Apicomplexa</taxon>
        <taxon>Aconoidasida</taxon>
        <taxon>Haemosporida</taxon>
        <taxon>Plasmodiidae</taxon>
        <taxon>Plasmodium</taxon>
        <taxon>Plasmodium (Plasmodium)</taxon>
    </lineage>
</organism>
<name>A0A1A8WZL0_PLAOA</name>
<reference evidence="3" key="1">
    <citation type="submission" date="2016-05" db="EMBL/GenBank/DDBJ databases">
        <authorList>
            <person name="Naeem Raeece"/>
        </authorList>
    </citation>
    <scope>NUCLEOTIDE SEQUENCE [LARGE SCALE GENOMIC DNA]</scope>
</reference>
<dbReference type="PANTHER" id="PTHR38899">
    <property type="entry name" value="DOMAIN OOKINETE PROTEIN, PUTATIVE-RELATED"/>
    <property type="match status" value="1"/>
</dbReference>
<feature type="compositionally biased region" description="Basic and acidic residues" evidence="1">
    <location>
        <begin position="16"/>
        <end position="49"/>
    </location>
</feature>